<dbReference type="AlphaFoldDB" id="A0A2H3K5H1"/>
<evidence type="ECO:0000313" key="5">
    <source>
        <dbReference type="Proteomes" id="UP000218811"/>
    </source>
</evidence>
<dbReference type="EMBL" id="KB468157">
    <property type="protein sequence ID" value="PCH44304.1"/>
    <property type="molecule type" value="Genomic_DNA"/>
</dbReference>
<dbReference type="InterPro" id="IPR050425">
    <property type="entry name" value="NAD(P)_dehydrat-like"/>
</dbReference>
<evidence type="ECO:0000256" key="1">
    <source>
        <dbReference type="ARBA" id="ARBA00023002"/>
    </source>
</evidence>
<dbReference type="OrthoDB" id="2735536at2759"/>
<evidence type="ECO:0000259" key="3">
    <source>
        <dbReference type="Pfam" id="PF01370"/>
    </source>
</evidence>
<gene>
    <name evidence="4" type="ORF">WOLCODRAFT_104885</name>
</gene>
<dbReference type="SUPFAM" id="SSF51735">
    <property type="entry name" value="NAD(P)-binding Rossmann-fold domains"/>
    <property type="match status" value="1"/>
</dbReference>
<protein>
    <submittedName>
        <fullName evidence="4">NAD(P)-binding protein</fullName>
    </submittedName>
</protein>
<accession>A0A2H3K5H1</accession>
<sequence>MPSVTPDSLIVVTGITGYIGSHVGLAALQAGYRVRGTVRSLEWAKQLADSYTKYGADISRLEFVIVNDLLNQSQIDYAVGGAHGIAHIAVPGGLIPESDNRVEEAAESNLVILRAAAREPSVQRVVFTSSSMAVIRTPSFVDRPLTHNDWNNEEAERFLTASDEEKKEWDWYITRYCAMKVLSEKAAWRWVEEQNPQFDIVSILPDDNFGPVLPGSNRATAGWVYNLLHNDGSIMHDISPQWFIDVRDDARLHILAFSIASLGGRRIWAVAEPFGWNQILSILRKEFPHVQVPPDIPGVWGEVDRQQIDNSESTELMGGWIGLEQSLIDSARSFGF</sequence>
<dbReference type="InterPro" id="IPR001509">
    <property type="entry name" value="Epimerase_deHydtase"/>
</dbReference>
<proteinExistence type="inferred from homology"/>
<dbReference type="PANTHER" id="PTHR10366">
    <property type="entry name" value="NAD DEPENDENT EPIMERASE/DEHYDRATASE"/>
    <property type="match status" value="1"/>
</dbReference>
<dbReference type="PANTHER" id="PTHR10366:SF562">
    <property type="entry name" value="ALDEHYDE REDUCTASE II (AFU_ORTHOLOGUE AFUA_1G11360)"/>
    <property type="match status" value="1"/>
</dbReference>
<comment type="similarity">
    <text evidence="2">Belongs to the NAD(P)-dependent epimerase/dehydratase family. Dihydroflavonol-4-reductase subfamily.</text>
</comment>
<dbReference type="Gene3D" id="3.40.50.720">
    <property type="entry name" value="NAD(P)-binding Rossmann-like Domain"/>
    <property type="match status" value="1"/>
</dbReference>
<dbReference type="Pfam" id="PF01370">
    <property type="entry name" value="Epimerase"/>
    <property type="match status" value="1"/>
</dbReference>
<dbReference type="Proteomes" id="UP000218811">
    <property type="component" value="Unassembled WGS sequence"/>
</dbReference>
<dbReference type="STRING" id="742152.A0A2H3K5H1"/>
<evidence type="ECO:0000256" key="2">
    <source>
        <dbReference type="ARBA" id="ARBA00023445"/>
    </source>
</evidence>
<feature type="domain" description="NAD-dependent epimerase/dehydratase" evidence="3">
    <location>
        <begin position="10"/>
        <end position="258"/>
    </location>
</feature>
<keyword evidence="1" id="KW-0560">Oxidoreductase</keyword>
<name>A0A2H3K5H1_WOLCO</name>
<dbReference type="InterPro" id="IPR036291">
    <property type="entry name" value="NAD(P)-bd_dom_sf"/>
</dbReference>
<dbReference type="GO" id="GO:0016616">
    <property type="term" value="F:oxidoreductase activity, acting on the CH-OH group of donors, NAD or NADP as acceptor"/>
    <property type="evidence" value="ECO:0007669"/>
    <property type="project" value="TreeGrafter"/>
</dbReference>
<organism evidence="4 5">
    <name type="scientific">Wolfiporia cocos (strain MD-104)</name>
    <name type="common">Brown rot fungus</name>
    <dbReference type="NCBI Taxonomy" id="742152"/>
    <lineage>
        <taxon>Eukaryota</taxon>
        <taxon>Fungi</taxon>
        <taxon>Dikarya</taxon>
        <taxon>Basidiomycota</taxon>
        <taxon>Agaricomycotina</taxon>
        <taxon>Agaricomycetes</taxon>
        <taxon>Polyporales</taxon>
        <taxon>Phaeolaceae</taxon>
        <taxon>Wolfiporia</taxon>
    </lineage>
</organism>
<dbReference type="OMA" id="DECIRIK"/>
<evidence type="ECO:0000313" key="4">
    <source>
        <dbReference type="EMBL" id="PCH44304.1"/>
    </source>
</evidence>
<keyword evidence="5" id="KW-1185">Reference proteome</keyword>
<reference evidence="4 5" key="1">
    <citation type="journal article" date="2012" name="Science">
        <title>The Paleozoic origin of enzymatic lignin decomposition reconstructed from 31 fungal genomes.</title>
        <authorList>
            <person name="Floudas D."/>
            <person name="Binder M."/>
            <person name="Riley R."/>
            <person name="Barry K."/>
            <person name="Blanchette R.A."/>
            <person name="Henrissat B."/>
            <person name="Martinez A.T."/>
            <person name="Otillar R."/>
            <person name="Spatafora J.W."/>
            <person name="Yadav J.S."/>
            <person name="Aerts A."/>
            <person name="Benoit I."/>
            <person name="Boyd A."/>
            <person name="Carlson A."/>
            <person name="Copeland A."/>
            <person name="Coutinho P.M."/>
            <person name="de Vries R.P."/>
            <person name="Ferreira P."/>
            <person name="Findley K."/>
            <person name="Foster B."/>
            <person name="Gaskell J."/>
            <person name="Glotzer D."/>
            <person name="Gorecki P."/>
            <person name="Heitman J."/>
            <person name="Hesse C."/>
            <person name="Hori C."/>
            <person name="Igarashi K."/>
            <person name="Jurgens J.A."/>
            <person name="Kallen N."/>
            <person name="Kersten P."/>
            <person name="Kohler A."/>
            <person name="Kuees U."/>
            <person name="Kumar T.K.A."/>
            <person name="Kuo A."/>
            <person name="LaButti K."/>
            <person name="Larrondo L.F."/>
            <person name="Lindquist E."/>
            <person name="Ling A."/>
            <person name="Lombard V."/>
            <person name="Lucas S."/>
            <person name="Lundell T."/>
            <person name="Martin R."/>
            <person name="McLaughlin D.J."/>
            <person name="Morgenstern I."/>
            <person name="Morin E."/>
            <person name="Murat C."/>
            <person name="Nagy L.G."/>
            <person name="Nolan M."/>
            <person name="Ohm R.A."/>
            <person name="Patyshakuliyeva A."/>
            <person name="Rokas A."/>
            <person name="Ruiz-Duenas F.J."/>
            <person name="Sabat G."/>
            <person name="Salamov A."/>
            <person name="Samejima M."/>
            <person name="Schmutz J."/>
            <person name="Slot J.C."/>
            <person name="St John F."/>
            <person name="Stenlid J."/>
            <person name="Sun H."/>
            <person name="Sun S."/>
            <person name="Syed K."/>
            <person name="Tsang A."/>
            <person name="Wiebenga A."/>
            <person name="Young D."/>
            <person name="Pisabarro A."/>
            <person name="Eastwood D.C."/>
            <person name="Martin F."/>
            <person name="Cullen D."/>
            <person name="Grigoriev I.V."/>
            <person name="Hibbett D.S."/>
        </authorList>
    </citation>
    <scope>NUCLEOTIDE SEQUENCE [LARGE SCALE GENOMIC DNA]</scope>
    <source>
        <strain evidence="4 5">MD-104</strain>
    </source>
</reference>